<dbReference type="AlphaFoldDB" id="A0A285UNI3"/>
<organism evidence="2 3">
    <name type="scientific">Ureibacillus acetophenoni</name>
    <dbReference type="NCBI Taxonomy" id="614649"/>
    <lineage>
        <taxon>Bacteria</taxon>
        <taxon>Bacillati</taxon>
        <taxon>Bacillota</taxon>
        <taxon>Bacilli</taxon>
        <taxon>Bacillales</taxon>
        <taxon>Caryophanaceae</taxon>
        <taxon>Ureibacillus</taxon>
    </lineage>
</organism>
<feature type="transmembrane region" description="Helical" evidence="1">
    <location>
        <begin position="77"/>
        <end position="97"/>
    </location>
</feature>
<dbReference type="RefSeq" id="WP_097150734.1">
    <property type="nucleotide sequence ID" value="NZ_OBQC01000015.1"/>
</dbReference>
<keyword evidence="3" id="KW-1185">Reference proteome</keyword>
<name>A0A285UNI3_9BACL</name>
<protein>
    <submittedName>
        <fullName evidence="2">Uncharacterized protein</fullName>
    </submittedName>
</protein>
<keyword evidence="1" id="KW-0812">Transmembrane</keyword>
<evidence type="ECO:0000256" key="1">
    <source>
        <dbReference type="SAM" id="Phobius"/>
    </source>
</evidence>
<dbReference type="EMBL" id="OBQC01000015">
    <property type="protein sequence ID" value="SOC43277.1"/>
    <property type="molecule type" value="Genomic_DNA"/>
</dbReference>
<sequence length="99" mass="11690">MKILLRIYLVITQIIYIFTLLTWFRWAMLALAVLENNLTFDIVLWILFLPVLGYPLLIVSCAFYSWKSHNQKPIRSLIMNTVPILWIIAHSVLWLNLST</sequence>
<evidence type="ECO:0000313" key="3">
    <source>
        <dbReference type="Proteomes" id="UP000219252"/>
    </source>
</evidence>
<reference evidence="3" key="1">
    <citation type="submission" date="2017-08" db="EMBL/GenBank/DDBJ databases">
        <authorList>
            <person name="Varghese N."/>
            <person name="Submissions S."/>
        </authorList>
    </citation>
    <scope>NUCLEOTIDE SEQUENCE [LARGE SCALE GENOMIC DNA]</scope>
    <source>
        <strain evidence="3">JC23</strain>
    </source>
</reference>
<feature type="transmembrane region" description="Helical" evidence="1">
    <location>
        <begin position="7"/>
        <end position="26"/>
    </location>
</feature>
<proteinExistence type="predicted"/>
<keyword evidence="1" id="KW-0472">Membrane</keyword>
<feature type="transmembrane region" description="Helical" evidence="1">
    <location>
        <begin position="42"/>
        <end position="65"/>
    </location>
</feature>
<dbReference type="OrthoDB" id="2737760at2"/>
<gene>
    <name evidence="2" type="ORF">SAMN05877842_11560</name>
</gene>
<evidence type="ECO:0000313" key="2">
    <source>
        <dbReference type="EMBL" id="SOC43277.1"/>
    </source>
</evidence>
<dbReference type="Proteomes" id="UP000219252">
    <property type="component" value="Unassembled WGS sequence"/>
</dbReference>
<keyword evidence="1" id="KW-1133">Transmembrane helix</keyword>
<accession>A0A285UNI3</accession>